<dbReference type="InterPro" id="IPR036537">
    <property type="entry name" value="Adaptor_Cbl_N_dom_sf"/>
</dbReference>
<dbReference type="Gene3D" id="1.10.510.10">
    <property type="entry name" value="Transferase(Phosphotransferase) domain 1"/>
    <property type="match status" value="1"/>
</dbReference>
<keyword evidence="2" id="KW-0808">Transferase</keyword>
<dbReference type="InterPro" id="IPR051681">
    <property type="entry name" value="Ser/Thr_Kinases-Pseudokinases"/>
</dbReference>
<dbReference type="Pfam" id="PF07714">
    <property type="entry name" value="PK_Tyr_Ser-Thr"/>
    <property type="match status" value="1"/>
</dbReference>
<dbReference type="PANTHER" id="PTHR44329">
    <property type="entry name" value="SERINE/THREONINE-PROTEIN KINASE TNNI3K-RELATED"/>
    <property type="match status" value="1"/>
</dbReference>
<dbReference type="EMBL" id="MU150314">
    <property type="protein sequence ID" value="KAF9459539.1"/>
    <property type="molecule type" value="Genomic_DNA"/>
</dbReference>
<evidence type="ECO:0000313" key="2">
    <source>
        <dbReference type="EMBL" id="KAF9459539.1"/>
    </source>
</evidence>
<protein>
    <submittedName>
        <fullName evidence="2">TKL/TKL-ccin protein kinase</fullName>
    </submittedName>
</protein>
<dbReference type="InterPro" id="IPR000719">
    <property type="entry name" value="Prot_kinase_dom"/>
</dbReference>
<keyword evidence="2" id="KW-0418">Kinase</keyword>
<feature type="domain" description="Protein kinase" evidence="1">
    <location>
        <begin position="255"/>
        <end position="520"/>
    </location>
</feature>
<dbReference type="PROSITE" id="PS50011">
    <property type="entry name" value="PROTEIN_KINASE_DOM"/>
    <property type="match status" value="1"/>
</dbReference>
<evidence type="ECO:0000259" key="1">
    <source>
        <dbReference type="PROSITE" id="PS50011"/>
    </source>
</evidence>
<reference evidence="2" key="1">
    <citation type="submission" date="2020-11" db="EMBL/GenBank/DDBJ databases">
        <authorList>
            <consortium name="DOE Joint Genome Institute"/>
            <person name="Ahrendt S."/>
            <person name="Riley R."/>
            <person name="Andreopoulos W."/>
            <person name="Labutti K."/>
            <person name="Pangilinan J."/>
            <person name="Ruiz-Duenas F.J."/>
            <person name="Barrasa J.M."/>
            <person name="Sanchez-Garcia M."/>
            <person name="Camarero S."/>
            <person name="Miyauchi S."/>
            <person name="Serrano A."/>
            <person name="Linde D."/>
            <person name="Babiker R."/>
            <person name="Drula E."/>
            <person name="Ayuso-Fernandez I."/>
            <person name="Pacheco R."/>
            <person name="Padilla G."/>
            <person name="Ferreira P."/>
            <person name="Barriuso J."/>
            <person name="Kellner H."/>
            <person name="Castanera R."/>
            <person name="Alfaro M."/>
            <person name="Ramirez L."/>
            <person name="Pisabarro A.G."/>
            <person name="Kuo A."/>
            <person name="Tritt A."/>
            <person name="Lipzen A."/>
            <person name="He G."/>
            <person name="Yan M."/>
            <person name="Ng V."/>
            <person name="Cullen D."/>
            <person name="Martin F."/>
            <person name="Rosso M.-N."/>
            <person name="Henrissat B."/>
            <person name="Hibbett D."/>
            <person name="Martinez A.T."/>
            <person name="Grigoriev I.V."/>
        </authorList>
    </citation>
    <scope>NUCLEOTIDE SEQUENCE</scope>
    <source>
        <strain evidence="2">CBS 247.69</strain>
    </source>
</reference>
<dbReference type="InterPro" id="IPR011009">
    <property type="entry name" value="Kinase-like_dom_sf"/>
</dbReference>
<dbReference type="GO" id="GO:0007166">
    <property type="term" value="P:cell surface receptor signaling pathway"/>
    <property type="evidence" value="ECO:0007669"/>
    <property type="project" value="InterPro"/>
</dbReference>
<dbReference type="InterPro" id="IPR001245">
    <property type="entry name" value="Ser-Thr/Tyr_kinase_cat_dom"/>
</dbReference>
<dbReference type="GO" id="GO:0004674">
    <property type="term" value="F:protein serine/threonine kinase activity"/>
    <property type="evidence" value="ECO:0007669"/>
    <property type="project" value="TreeGrafter"/>
</dbReference>
<organism evidence="2 3">
    <name type="scientific">Collybia nuda</name>
    <dbReference type="NCBI Taxonomy" id="64659"/>
    <lineage>
        <taxon>Eukaryota</taxon>
        <taxon>Fungi</taxon>
        <taxon>Dikarya</taxon>
        <taxon>Basidiomycota</taxon>
        <taxon>Agaricomycotina</taxon>
        <taxon>Agaricomycetes</taxon>
        <taxon>Agaricomycetidae</taxon>
        <taxon>Agaricales</taxon>
        <taxon>Tricholomatineae</taxon>
        <taxon>Clitocybaceae</taxon>
        <taxon>Collybia</taxon>
    </lineage>
</organism>
<dbReference type="InterPro" id="IPR059179">
    <property type="entry name" value="MLKL-like_MCAfunc"/>
</dbReference>
<dbReference type="SUPFAM" id="SSF56112">
    <property type="entry name" value="Protein kinase-like (PK-like)"/>
    <property type="match status" value="1"/>
</dbReference>
<gene>
    <name evidence="2" type="ORF">BDZ94DRAFT_1267927</name>
</gene>
<proteinExistence type="predicted"/>
<name>A0A9P5XZH4_9AGAR</name>
<dbReference type="Proteomes" id="UP000807353">
    <property type="component" value="Unassembled WGS sequence"/>
</dbReference>
<sequence>MKSAVRASLGALEIAGSLCGVPFVGAAALVLKDIITACDEFRVQKAKAKHMVHKCTLVLNALDDQSSKLVGSELQDAADQVLAVFETIQRRLKAWSRYGRVRLFVKQAEIEEGLEKCERELDDIINIFQLNANIVLNYNQREAHDRMRSDSAEMRELLHQILTNQGEMRQVYELQTAGEHVAEPIMEAGQIELRHLRENGHINEELMITNVRSTSPPPQPNDSQRYLQYQRGLINIHRLTGIPPSVKVLNGEVRKTGDLAIAGGTYSDIWLGKWLGEEKVALKALRNIKASDPKARKRFEHEIHVWADLKNDHILPFYGIVTDQGQHIQMVSQWQDYGNVLDYVKAVPSADRLHLMSGAAKGLEYLHSRNVIHGNVKCANILVSGKGEACICDFGMSKVIEEVTERSASATLTASGSARWLAPELIEGLISSPTKEADTYSYAMAILELFTEKHPFSHRRRDASVIHDIVVLKKTPPRPETLDAGVGLNDGLWMLMQQCWHAHAISRPSMAQVAACIQDIEDGQDNHVDNQMVLS</sequence>
<dbReference type="AlphaFoldDB" id="A0A9P5XZH4"/>
<dbReference type="CDD" id="cd21037">
    <property type="entry name" value="MLKL_NTD"/>
    <property type="match status" value="1"/>
</dbReference>
<keyword evidence="3" id="KW-1185">Reference proteome</keyword>
<dbReference type="OrthoDB" id="5966500at2759"/>
<dbReference type="Gene3D" id="1.20.930.20">
    <property type="entry name" value="Adaptor protein Cbl, N-terminal domain"/>
    <property type="match status" value="1"/>
</dbReference>
<comment type="caution">
    <text evidence="2">The sequence shown here is derived from an EMBL/GenBank/DDBJ whole genome shotgun (WGS) entry which is preliminary data.</text>
</comment>
<dbReference type="GO" id="GO:0005524">
    <property type="term" value="F:ATP binding"/>
    <property type="evidence" value="ECO:0007669"/>
    <property type="project" value="InterPro"/>
</dbReference>
<accession>A0A9P5XZH4</accession>
<evidence type="ECO:0000313" key="3">
    <source>
        <dbReference type="Proteomes" id="UP000807353"/>
    </source>
</evidence>